<name>A0ABR3VFQ4_9PEZI</name>
<sequence length="110" mass="12139">MPTNLQPMNGLQCSEVRGSPVRRPNAGRHSRSFCFSHSLLRYPTESIVVLTRNQGQKEARNNSQHSTYPMSTYTATPCTKTWGGQKRRLKGDGFASLTTSVSLPGGQNLL</sequence>
<accession>A0ABR3VFQ4</accession>
<dbReference type="EMBL" id="JAZHXJ010002207">
    <property type="protein sequence ID" value="KAL1840430.1"/>
    <property type="molecule type" value="Genomic_DNA"/>
</dbReference>
<feature type="compositionally biased region" description="Polar residues" evidence="1">
    <location>
        <begin position="1"/>
        <end position="12"/>
    </location>
</feature>
<gene>
    <name evidence="2" type="ORF">VTK73DRAFT_3758</name>
</gene>
<evidence type="ECO:0000256" key="1">
    <source>
        <dbReference type="SAM" id="MobiDB-lite"/>
    </source>
</evidence>
<evidence type="ECO:0000313" key="3">
    <source>
        <dbReference type="Proteomes" id="UP001586593"/>
    </source>
</evidence>
<keyword evidence="3" id="KW-1185">Reference proteome</keyword>
<feature type="region of interest" description="Disordered" evidence="1">
    <location>
        <begin position="1"/>
        <end position="27"/>
    </location>
</feature>
<comment type="caution">
    <text evidence="2">The sequence shown here is derived from an EMBL/GenBank/DDBJ whole genome shotgun (WGS) entry which is preliminary data.</text>
</comment>
<reference evidence="2 3" key="1">
    <citation type="journal article" date="2024" name="Commun. Biol.">
        <title>Comparative genomic analysis of thermophilic fungi reveals convergent evolutionary adaptations and gene losses.</title>
        <authorList>
            <person name="Steindorff A.S."/>
            <person name="Aguilar-Pontes M.V."/>
            <person name="Robinson A.J."/>
            <person name="Andreopoulos B."/>
            <person name="LaButti K."/>
            <person name="Kuo A."/>
            <person name="Mondo S."/>
            <person name="Riley R."/>
            <person name="Otillar R."/>
            <person name="Haridas S."/>
            <person name="Lipzen A."/>
            <person name="Grimwood J."/>
            <person name="Schmutz J."/>
            <person name="Clum A."/>
            <person name="Reid I.D."/>
            <person name="Moisan M.C."/>
            <person name="Butler G."/>
            <person name="Nguyen T.T.M."/>
            <person name="Dewar K."/>
            <person name="Conant G."/>
            <person name="Drula E."/>
            <person name="Henrissat B."/>
            <person name="Hansel C."/>
            <person name="Singer S."/>
            <person name="Hutchinson M.I."/>
            <person name="de Vries R.P."/>
            <person name="Natvig D.O."/>
            <person name="Powell A.J."/>
            <person name="Tsang A."/>
            <person name="Grigoriev I.V."/>
        </authorList>
    </citation>
    <scope>NUCLEOTIDE SEQUENCE [LARGE SCALE GENOMIC DNA]</scope>
    <source>
        <strain evidence="2 3">ATCC 24622</strain>
    </source>
</reference>
<evidence type="ECO:0000313" key="2">
    <source>
        <dbReference type="EMBL" id="KAL1840430.1"/>
    </source>
</evidence>
<proteinExistence type="predicted"/>
<feature type="compositionally biased region" description="Polar residues" evidence="1">
    <location>
        <begin position="61"/>
        <end position="75"/>
    </location>
</feature>
<dbReference type="Proteomes" id="UP001586593">
    <property type="component" value="Unassembled WGS sequence"/>
</dbReference>
<feature type="region of interest" description="Disordered" evidence="1">
    <location>
        <begin position="54"/>
        <end position="75"/>
    </location>
</feature>
<organism evidence="2 3">
    <name type="scientific">Phialemonium thermophilum</name>
    <dbReference type="NCBI Taxonomy" id="223376"/>
    <lineage>
        <taxon>Eukaryota</taxon>
        <taxon>Fungi</taxon>
        <taxon>Dikarya</taxon>
        <taxon>Ascomycota</taxon>
        <taxon>Pezizomycotina</taxon>
        <taxon>Sordariomycetes</taxon>
        <taxon>Sordariomycetidae</taxon>
        <taxon>Cephalothecales</taxon>
        <taxon>Cephalothecaceae</taxon>
        <taxon>Phialemonium</taxon>
    </lineage>
</organism>
<protein>
    <submittedName>
        <fullName evidence="2">Uncharacterized protein</fullName>
    </submittedName>
</protein>